<evidence type="ECO:0000256" key="15">
    <source>
        <dbReference type="PIRSR" id="PIRSR001415-2"/>
    </source>
</evidence>
<keyword evidence="7 16" id="KW-0479">Metal-binding</keyword>
<evidence type="ECO:0000256" key="18">
    <source>
        <dbReference type="RuleBase" id="RU004161"/>
    </source>
</evidence>
<evidence type="ECO:0000313" key="19">
    <source>
        <dbReference type="EMBL" id="ORY79898.1"/>
    </source>
</evidence>
<evidence type="ECO:0000256" key="2">
    <source>
        <dbReference type="ARBA" id="ARBA00004694"/>
    </source>
</evidence>
<evidence type="ECO:0000313" key="20">
    <source>
        <dbReference type="Proteomes" id="UP000193685"/>
    </source>
</evidence>
<dbReference type="CDD" id="cd04824">
    <property type="entry name" value="eu_ALAD_PBGS_cysteine_rich"/>
    <property type="match status" value="1"/>
</dbReference>
<feature type="binding site" evidence="15">
    <location>
        <position position="319"/>
    </location>
    <ligand>
        <name>5-aminolevulinate</name>
        <dbReference type="ChEBI" id="CHEBI:356416"/>
        <label>2</label>
    </ligand>
</feature>
<evidence type="ECO:0000256" key="12">
    <source>
        <dbReference type="ARBA" id="ARBA00025628"/>
    </source>
</evidence>
<dbReference type="GO" id="GO:0005829">
    <property type="term" value="C:cytosol"/>
    <property type="evidence" value="ECO:0007669"/>
    <property type="project" value="TreeGrafter"/>
</dbReference>
<dbReference type="SMART" id="SM01004">
    <property type="entry name" value="ALAD"/>
    <property type="match status" value="1"/>
</dbReference>
<evidence type="ECO:0000256" key="6">
    <source>
        <dbReference type="ARBA" id="ARBA00020771"/>
    </source>
</evidence>
<dbReference type="PIRSF" id="PIRSF001415">
    <property type="entry name" value="Porphbilin_synth"/>
    <property type="match status" value="1"/>
</dbReference>
<dbReference type="FunFam" id="3.20.20.70:FF:000048">
    <property type="entry name" value="Delta-aminolevulinic acid dehydratase"/>
    <property type="match status" value="1"/>
</dbReference>
<dbReference type="InterPro" id="IPR013785">
    <property type="entry name" value="Aldolase_TIM"/>
</dbReference>
<organism evidence="19 20">
    <name type="scientific">Protomyces lactucae-debilis</name>
    <dbReference type="NCBI Taxonomy" id="2754530"/>
    <lineage>
        <taxon>Eukaryota</taxon>
        <taxon>Fungi</taxon>
        <taxon>Dikarya</taxon>
        <taxon>Ascomycota</taxon>
        <taxon>Taphrinomycotina</taxon>
        <taxon>Taphrinomycetes</taxon>
        <taxon>Taphrinales</taxon>
        <taxon>Protomycetaceae</taxon>
        <taxon>Protomyces</taxon>
    </lineage>
</organism>
<dbReference type="AlphaFoldDB" id="A0A1Y2F7M7"/>
<comment type="pathway">
    <text evidence="2">Porphyrin-containing compound metabolism; protoporphyrin-IX biosynthesis; coproporphyrinogen-III from 5-aminolevulinate: step 1/4.</text>
</comment>
<dbReference type="PANTHER" id="PTHR11458">
    <property type="entry name" value="DELTA-AMINOLEVULINIC ACID DEHYDRATASE"/>
    <property type="match status" value="1"/>
</dbReference>
<evidence type="ECO:0000256" key="16">
    <source>
        <dbReference type="PIRSR" id="PIRSR001415-3"/>
    </source>
</evidence>
<dbReference type="Proteomes" id="UP000193685">
    <property type="component" value="Unassembled WGS sequence"/>
</dbReference>
<feature type="binding site" evidence="16">
    <location>
        <position position="125"/>
    </location>
    <ligand>
        <name>Zn(2+)</name>
        <dbReference type="ChEBI" id="CHEBI:29105"/>
        <note>catalytic</note>
    </ligand>
</feature>
<dbReference type="NCBIfam" id="NF006762">
    <property type="entry name" value="PRK09283.1"/>
    <property type="match status" value="1"/>
</dbReference>
<dbReference type="EMBL" id="MCFI01000014">
    <property type="protein sequence ID" value="ORY79898.1"/>
    <property type="molecule type" value="Genomic_DNA"/>
</dbReference>
<comment type="caution">
    <text evidence="19">The sequence shown here is derived from an EMBL/GenBank/DDBJ whole genome shotgun (WGS) entry which is preliminary data.</text>
</comment>
<keyword evidence="20" id="KW-1185">Reference proteome</keyword>
<reference evidence="19 20" key="1">
    <citation type="submission" date="2016-07" db="EMBL/GenBank/DDBJ databases">
        <title>Pervasive Adenine N6-methylation of Active Genes in Fungi.</title>
        <authorList>
            <consortium name="DOE Joint Genome Institute"/>
            <person name="Mondo S.J."/>
            <person name="Dannebaum R.O."/>
            <person name="Kuo R.C."/>
            <person name="Labutti K."/>
            <person name="Haridas S."/>
            <person name="Kuo A."/>
            <person name="Salamov A."/>
            <person name="Ahrendt S.R."/>
            <person name="Lipzen A."/>
            <person name="Sullivan W."/>
            <person name="Andreopoulos W.B."/>
            <person name="Clum A."/>
            <person name="Lindquist E."/>
            <person name="Daum C."/>
            <person name="Ramamoorthy G.K."/>
            <person name="Gryganskyi A."/>
            <person name="Culley D."/>
            <person name="Magnuson J.K."/>
            <person name="James T.Y."/>
            <person name="O'Malley M.A."/>
            <person name="Stajich J.E."/>
            <person name="Spatafora J.W."/>
            <person name="Visel A."/>
            <person name="Grigoriev I.V."/>
        </authorList>
    </citation>
    <scope>NUCLEOTIDE SEQUENCE [LARGE SCALE GENOMIC DNA]</scope>
    <source>
        <strain evidence="19 20">12-1054</strain>
    </source>
</reference>
<dbReference type="GO" id="GO:0008270">
    <property type="term" value="F:zinc ion binding"/>
    <property type="evidence" value="ECO:0007669"/>
    <property type="project" value="TreeGrafter"/>
</dbReference>
<protein>
    <recommendedName>
        <fullName evidence="6 17">Delta-aminolevulinic acid dehydratase</fullName>
        <ecNumber evidence="5 17">4.2.1.24</ecNumber>
    </recommendedName>
</protein>
<dbReference type="SUPFAM" id="SSF51569">
    <property type="entry name" value="Aldolase"/>
    <property type="match status" value="1"/>
</dbReference>
<feature type="binding site" evidence="16">
    <location>
        <position position="123"/>
    </location>
    <ligand>
        <name>Zn(2+)</name>
        <dbReference type="ChEBI" id="CHEBI:29105"/>
        <note>catalytic</note>
    </ligand>
</feature>
<comment type="similarity">
    <text evidence="3 18">Belongs to the ALAD family.</text>
</comment>
<feature type="binding site" evidence="15">
    <location>
        <position position="210"/>
    </location>
    <ligand>
        <name>5-aminolevulinate</name>
        <dbReference type="ChEBI" id="CHEBI:356416"/>
        <label>1</label>
    </ligand>
</feature>
<feature type="active site" description="Schiff-base intermediate with substrate" evidence="14">
    <location>
        <position position="200"/>
    </location>
</feature>
<comment type="catalytic activity">
    <reaction evidence="13 17">
        <text>2 5-aminolevulinate = porphobilinogen + 2 H2O + H(+)</text>
        <dbReference type="Rhea" id="RHEA:24064"/>
        <dbReference type="ChEBI" id="CHEBI:15377"/>
        <dbReference type="ChEBI" id="CHEBI:15378"/>
        <dbReference type="ChEBI" id="CHEBI:58126"/>
        <dbReference type="ChEBI" id="CHEBI:356416"/>
        <dbReference type="EC" id="4.2.1.24"/>
    </reaction>
</comment>
<name>A0A1Y2F7M7_PROLT</name>
<dbReference type="UniPathway" id="UPA00251">
    <property type="reaction ID" value="UER00318"/>
</dbReference>
<evidence type="ECO:0000256" key="7">
    <source>
        <dbReference type="ARBA" id="ARBA00022723"/>
    </source>
</evidence>
<evidence type="ECO:0000256" key="4">
    <source>
        <dbReference type="ARBA" id="ARBA00011823"/>
    </source>
</evidence>
<evidence type="ECO:0000256" key="3">
    <source>
        <dbReference type="ARBA" id="ARBA00008055"/>
    </source>
</evidence>
<evidence type="ECO:0000256" key="5">
    <source>
        <dbReference type="ARBA" id="ARBA00012053"/>
    </source>
</evidence>
<dbReference type="OMA" id="YQMDYAN"/>
<feature type="active site" description="Schiff-base intermediate with substrate" evidence="14">
    <location>
        <position position="253"/>
    </location>
</feature>
<evidence type="ECO:0000256" key="10">
    <source>
        <dbReference type="ARBA" id="ARBA00023239"/>
    </source>
</evidence>
<evidence type="ECO:0000256" key="17">
    <source>
        <dbReference type="RuleBase" id="RU000515"/>
    </source>
</evidence>
<dbReference type="InterPro" id="IPR030656">
    <property type="entry name" value="ALAD_AS"/>
</dbReference>
<dbReference type="STRING" id="56484.A0A1Y2F7M7"/>
<dbReference type="InterPro" id="IPR001731">
    <property type="entry name" value="ALAD"/>
</dbReference>
<dbReference type="GO" id="GO:0004655">
    <property type="term" value="F:porphobilinogen synthase activity"/>
    <property type="evidence" value="ECO:0007669"/>
    <property type="project" value="UniProtKB-EC"/>
</dbReference>
<gene>
    <name evidence="19" type="ORF">BCR37DRAFT_77145</name>
</gene>
<dbReference type="GeneID" id="63789081"/>
<evidence type="ECO:0000256" key="13">
    <source>
        <dbReference type="ARBA" id="ARBA00047651"/>
    </source>
</evidence>
<dbReference type="GO" id="GO:0006782">
    <property type="term" value="P:protoporphyrinogen IX biosynthetic process"/>
    <property type="evidence" value="ECO:0007669"/>
    <property type="project" value="UniProtKB-UniPathway"/>
</dbReference>
<keyword evidence="10 17" id="KW-0456">Lyase</keyword>
<dbReference type="PROSITE" id="PS00169">
    <property type="entry name" value="D_ALA_DEHYDRATASE"/>
    <property type="match status" value="1"/>
</dbReference>
<evidence type="ECO:0000256" key="14">
    <source>
        <dbReference type="PIRSR" id="PIRSR001415-1"/>
    </source>
</evidence>
<feature type="binding site" evidence="15">
    <location>
        <position position="222"/>
    </location>
    <ligand>
        <name>5-aminolevulinate</name>
        <dbReference type="ChEBI" id="CHEBI:356416"/>
        <label>1</label>
    </ligand>
</feature>
<evidence type="ECO:0000256" key="1">
    <source>
        <dbReference type="ARBA" id="ARBA00001947"/>
    </source>
</evidence>
<evidence type="ECO:0000256" key="9">
    <source>
        <dbReference type="ARBA" id="ARBA00023133"/>
    </source>
</evidence>
<keyword evidence="11 17" id="KW-0627">Porphyrin biosynthesis</keyword>
<comment type="cofactor">
    <cofactor evidence="1">
        <name>Zn(2+)</name>
        <dbReference type="ChEBI" id="CHEBI:29105"/>
    </cofactor>
</comment>
<dbReference type="PANTHER" id="PTHR11458:SF0">
    <property type="entry name" value="DELTA-AMINOLEVULINIC ACID DEHYDRATASE"/>
    <property type="match status" value="1"/>
</dbReference>
<feature type="binding site" evidence="15">
    <location>
        <position position="280"/>
    </location>
    <ligand>
        <name>5-aminolevulinate</name>
        <dbReference type="ChEBI" id="CHEBI:356416"/>
        <label>2</label>
    </ligand>
</feature>
<evidence type="ECO:0000256" key="8">
    <source>
        <dbReference type="ARBA" id="ARBA00022833"/>
    </source>
</evidence>
<feature type="binding site" evidence="16">
    <location>
        <position position="133"/>
    </location>
    <ligand>
        <name>Zn(2+)</name>
        <dbReference type="ChEBI" id="CHEBI:29105"/>
        <note>catalytic</note>
    </ligand>
</feature>
<accession>A0A1Y2F7M7</accession>
<dbReference type="EC" id="4.2.1.24" evidence="5 17"/>
<evidence type="ECO:0000256" key="11">
    <source>
        <dbReference type="ARBA" id="ARBA00023244"/>
    </source>
</evidence>
<dbReference type="Pfam" id="PF00490">
    <property type="entry name" value="ALAD"/>
    <property type="match status" value="1"/>
</dbReference>
<dbReference type="OrthoDB" id="1530at2759"/>
<keyword evidence="9" id="KW-0350">Heme biosynthesis</keyword>
<keyword evidence="8 16" id="KW-0862">Zinc</keyword>
<dbReference type="RefSeq" id="XP_040724032.1">
    <property type="nucleotide sequence ID" value="XM_040872482.1"/>
</dbReference>
<dbReference type="PRINTS" id="PR00144">
    <property type="entry name" value="DALDHYDRTASE"/>
</dbReference>
<comment type="function">
    <text evidence="12">Catalyzes an early step in the biosynthesis of tetrapyrroles. Binds two molecules of 5-aminolevulinate per subunit, each at a distinct site, and catalyzes their condensation to form porphobilinogen.</text>
</comment>
<dbReference type="Gene3D" id="3.20.20.70">
    <property type="entry name" value="Aldolase class I"/>
    <property type="match status" value="1"/>
</dbReference>
<comment type="subunit">
    <text evidence="4 17">Homooctamer.</text>
</comment>
<proteinExistence type="inferred from homology"/>
<sequence>MADISSILHGGYHTPLTRQWQAERTLTKEAFMYPIFITDNPDDEVAISSLPNQKRWGINKIVPFLKPLVQKGLRSVIVFGVPLSPDAKDAYGSKADDPSGPVILAIKLLRKTFPDLFVAADVCLCEYTSHGHCGHLREDGTLDNAASIKRIAEVAVNYAKAGAQCVAPSDMMDGRIKAIKQGLLDAGLAHKVMLMSYAAKYATCLYGPFREAAGSAPGTGDRKAYQLPPAGRGLGRRAVMRDVAEGADVVMVKPANMYLDIIAETRQIAPDLPIAAYQVSGEFAMIHAGARAGVYDLKQMAFESSESILRAGARIILSYFSPEFMDWLSEPVQGPRIVDVIENEGQPGNMLP</sequence>